<keyword evidence="2 5" id="KW-0689">Ribosomal protein</keyword>
<dbReference type="InterPro" id="IPR001351">
    <property type="entry name" value="Ribosomal_uS3_C"/>
</dbReference>
<gene>
    <name evidence="5" type="primary">rps3</name>
</gene>
<evidence type="ECO:0000256" key="7">
    <source>
        <dbReference type="RuleBase" id="RU003626"/>
    </source>
</evidence>
<keyword evidence="3 5" id="KW-0687">Ribonucleoprotein</keyword>
<dbReference type="InterPro" id="IPR015946">
    <property type="entry name" value="KH_dom-like_a/b"/>
</dbReference>
<dbReference type="PANTHER" id="PTHR11760">
    <property type="entry name" value="30S/40S RIBOSOMAL PROTEIN S3"/>
    <property type="match status" value="1"/>
</dbReference>
<dbReference type="GO" id="GO:0006412">
    <property type="term" value="P:translation"/>
    <property type="evidence" value="ECO:0007669"/>
    <property type="project" value="UniProtKB-UniRule"/>
</dbReference>
<evidence type="ECO:0000256" key="5">
    <source>
        <dbReference type="HAMAP-Rule" id="MF_01309"/>
    </source>
</evidence>
<keyword evidence="7 9" id="KW-0934">Plastid</keyword>
<evidence type="ECO:0000256" key="2">
    <source>
        <dbReference type="ARBA" id="ARBA00022980"/>
    </source>
</evidence>
<evidence type="ECO:0000256" key="4">
    <source>
        <dbReference type="ARBA" id="ARBA00035154"/>
    </source>
</evidence>
<comment type="similarity">
    <text evidence="1 5 6">Belongs to the universal ribosomal protein uS3 family.</text>
</comment>
<keyword evidence="7 9" id="KW-0150">Chloroplast</keyword>
<dbReference type="SUPFAM" id="SSF54821">
    <property type="entry name" value="Ribosomal protein S3 C-terminal domain"/>
    <property type="match status" value="1"/>
</dbReference>
<organism evidence="9">
    <name type="scientific">Lepocinclis ovum</name>
    <dbReference type="NCBI Taxonomy" id="86638"/>
    <lineage>
        <taxon>Eukaryota</taxon>
        <taxon>Discoba</taxon>
        <taxon>Euglenozoa</taxon>
        <taxon>Euglenida</taxon>
        <taxon>Spirocuta</taxon>
        <taxon>Euglenophyceae</taxon>
        <taxon>Euglenales</taxon>
        <taxon>Phacaceae</taxon>
        <taxon>Lepocinclis</taxon>
    </lineage>
</organism>
<dbReference type="Pfam" id="PF00189">
    <property type="entry name" value="Ribosomal_S3_C"/>
    <property type="match status" value="1"/>
</dbReference>
<dbReference type="SUPFAM" id="SSF54814">
    <property type="entry name" value="Prokaryotic type KH domain (KH-domain type II)"/>
    <property type="match status" value="1"/>
</dbReference>
<proteinExistence type="inferred from homology"/>
<dbReference type="GO" id="GO:0003723">
    <property type="term" value="F:RNA binding"/>
    <property type="evidence" value="ECO:0007669"/>
    <property type="project" value="InterPro"/>
</dbReference>
<evidence type="ECO:0000256" key="1">
    <source>
        <dbReference type="ARBA" id="ARBA00010761"/>
    </source>
</evidence>
<dbReference type="GO" id="GO:0003735">
    <property type="term" value="F:structural constituent of ribosome"/>
    <property type="evidence" value="ECO:0007669"/>
    <property type="project" value="InterPro"/>
</dbReference>
<name>A0A3G3LM03_9EUGL</name>
<dbReference type="AlphaFoldDB" id="A0A3G3LM03"/>
<geneLocation type="chloroplast" evidence="9"/>
<comment type="subunit">
    <text evidence="5 7">Part of the 30S ribosomal subunit.</text>
</comment>
<evidence type="ECO:0000259" key="8">
    <source>
        <dbReference type="Pfam" id="PF00189"/>
    </source>
</evidence>
<accession>A0A3G3LM03</accession>
<dbReference type="PANTHER" id="PTHR11760:SF19">
    <property type="entry name" value="SMALL RIBOSOMAL SUBUNIT PROTEIN US3C"/>
    <property type="match status" value="1"/>
</dbReference>
<dbReference type="CDD" id="cd02412">
    <property type="entry name" value="KH-II_30S_S3"/>
    <property type="match status" value="1"/>
</dbReference>
<dbReference type="InterPro" id="IPR018280">
    <property type="entry name" value="Ribosomal_uS3_CS"/>
</dbReference>
<dbReference type="EMBL" id="MH898674">
    <property type="protein sequence ID" value="AYQ93740.1"/>
    <property type="molecule type" value="Genomic_DNA"/>
</dbReference>
<feature type="domain" description="Small ribosomal subunit protein uS3 C-terminal" evidence="8">
    <location>
        <begin position="123"/>
        <end position="205"/>
    </location>
</feature>
<dbReference type="GO" id="GO:0022627">
    <property type="term" value="C:cytosolic small ribosomal subunit"/>
    <property type="evidence" value="ECO:0007669"/>
    <property type="project" value="TreeGrafter"/>
</dbReference>
<dbReference type="InterPro" id="IPR005704">
    <property type="entry name" value="Ribosomal_uS3_bac-typ"/>
</dbReference>
<sequence length="208" mass="23746">MGQKVSPLGFRIGITKDHNSCWFATNKKYSSFLAQDMFIRRYIQKEFNDVSISNIFIKRKLDLVTIDVYLAKTGSLFSNSFLDDFNKNFSKILFNEFKVSLLSLNVVEVKDVDMCSYLVAESIKKQLEKRLPFRKVIKSAVTKSLKAGVKGIKVQISGRLNGAEIARSEWIRQGQVPLHTLKANIDYCSCRAQTIFGVLGIKVWLYIN</sequence>
<dbReference type="HAMAP" id="MF_01309_B">
    <property type="entry name" value="Ribosomal_uS3_B"/>
    <property type="match status" value="1"/>
</dbReference>
<reference evidence="9" key="1">
    <citation type="journal article" date="2018" name="Sci. Rep.">
        <title>Dynamic evolution of inverted repeats in Euglenophyta plastid genomes.</title>
        <authorList>
            <person name="Karnkowska A."/>
            <person name="Bennett M.S."/>
            <person name="Triemer R.E."/>
        </authorList>
    </citation>
    <scope>NUCLEOTIDE SEQUENCE</scope>
</reference>
<dbReference type="InterPro" id="IPR009019">
    <property type="entry name" value="KH_sf_prok-type"/>
</dbReference>
<dbReference type="GO" id="GO:0009507">
    <property type="term" value="C:chloroplast"/>
    <property type="evidence" value="ECO:0007669"/>
    <property type="project" value="UniProtKB-SubCell"/>
</dbReference>
<evidence type="ECO:0000256" key="3">
    <source>
        <dbReference type="ARBA" id="ARBA00023274"/>
    </source>
</evidence>
<dbReference type="InterPro" id="IPR057258">
    <property type="entry name" value="Ribosomal_uS3"/>
</dbReference>
<dbReference type="InterPro" id="IPR036419">
    <property type="entry name" value="Ribosomal_S3_C_sf"/>
</dbReference>
<dbReference type="NCBIfam" id="TIGR01009">
    <property type="entry name" value="rpsC_bact"/>
    <property type="match status" value="1"/>
</dbReference>
<dbReference type="Gene3D" id="3.30.1140.32">
    <property type="entry name" value="Ribosomal protein S3, C-terminal domain"/>
    <property type="match status" value="1"/>
</dbReference>
<comment type="subcellular location">
    <subcellularLocation>
        <location evidence="5 7">Plastid</location>
        <location evidence="5 7">Chloroplast</location>
    </subcellularLocation>
</comment>
<dbReference type="PROSITE" id="PS00548">
    <property type="entry name" value="RIBOSOMAL_S3"/>
    <property type="match status" value="1"/>
</dbReference>
<evidence type="ECO:0000313" key="9">
    <source>
        <dbReference type="EMBL" id="AYQ93740.1"/>
    </source>
</evidence>
<dbReference type="Gene3D" id="3.30.300.20">
    <property type="match status" value="1"/>
</dbReference>
<protein>
    <recommendedName>
        <fullName evidence="4 5">Small ribosomal subunit protein uS3c</fullName>
    </recommendedName>
</protein>
<evidence type="ECO:0000256" key="6">
    <source>
        <dbReference type="RuleBase" id="RU003624"/>
    </source>
</evidence>